<sequence>MARNAILLCVLACAALAFSGKPRAALDIAVRGHSGHALLQLGAASIHVAFDFGQKCPNSNACTGALL</sequence>
<name>A0ABU3Y7G3_9SPHN</name>
<gene>
    <name evidence="2" type="ORF">RZN05_10125</name>
</gene>
<keyword evidence="3" id="KW-1185">Reference proteome</keyword>
<dbReference type="Proteomes" id="UP001273531">
    <property type="component" value="Unassembled WGS sequence"/>
</dbReference>
<evidence type="ECO:0000313" key="3">
    <source>
        <dbReference type="Proteomes" id="UP001273531"/>
    </source>
</evidence>
<protein>
    <submittedName>
        <fullName evidence="2">Uncharacterized protein</fullName>
    </submittedName>
</protein>
<dbReference type="RefSeq" id="WP_317226492.1">
    <property type="nucleotide sequence ID" value="NZ_JAWJEJ010000001.1"/>
</dbReference>
<accession>A0ABU3Y7G3</accession>
<keyword evidence="1" id="KW-0732">Signal</keyword>
<feature type="chain" id="PRO_5046354087" evidence="1">
    <location>
        <begin position="25"/>
        <end position="67"/>
    </location>
</feature>
<evidence type="ECO:0000313" key="2">
    <source>
        <dbReference type="EMBL" id="MDV3457338.1"/>
    </source>
</evidence>
<proteinExistence type="predicted"/>
<dbReference type="EMBL" id="JAWJEJ010000001">
    <property type="protein sequence ID" value="MDV3457338.1"/>
    <property type="molecule type" value="Genomic_DNA"/>
</dbReference>
<feature type="signal peptide" evidence="1">
    <location>
        <begin position="1"/>
        <end position="24"/>
    </location>
</feature>
<comment type="caution">
    <text evidence="2">The sequence shown here is derived from an EMBL/GenBank/DDBJ whole genome shotgun (WGS) entry which is preliminary data.</text>
</comment>
<reference evidence="2 3" key="1">
    <citation type="submission" date="2023-10" db="EMBL/GenBank/DDBJ databases">
        <title>Sphingomonas sp. HF-S4 16S ribosomal RNA gene Genome sequencing and assembly.</title>
        <authorList>
            <person name="Lee H."/>
        </authorList>
    </citation>
    <scope>NUCLEOTIDE SEQUENCE [LARGE SCALE GENOMIC DNA]</scope>
    <source>
        <strain evidence="2 3">HF-S4</strain>
    </source>
</reference>
<evidence type="ECO:0000256" key="1">
    <source>
        <dbReference type="SAM" id="SignalP"/>
    </source>
</evidence>
<organism evidence="2 3">
    <name type="scientific">Sphingomonas agrestis</name>
    <dbReference type="NCBI Taxonomy" id="3080540"/>
    <lineage>
        <taxon>Bacteria</taxon>
        <taxon>Pseudomonadati</taxon>
        <taxon>Pseudomonadota</taxon>
        <taxon>Alphaproteobacteria</taxon>
        <taxon>Sphingomonadales</taxon>
        <taxon>Sphingomonadaceae</taxon>
        <taxon>Sphingomonas</taxon>
    </lineage>
</organism>